<protein>
    <submittedName>
        <fullName evidence="2">DsrF protein</fullName>
    </submittedName>
</protein>
<keyword evidence="3" id="KW-1185">Reference proteome</keyword>
<reference evidence="2 3" key="1">
    <citation type="submission" date="2006-03" db="EMBL/GenBank/DDBJ databases">
        <authorList>
            <person name="Pinhassi J."/>
            <person name="Pedros-Alio C."/>
            <person name="Ferriera S."/>
            <person name="Johnson J."/>
            <person name="Kravitz S."/>
            <person name="Halpern A."/>
            <person name="Remington K."/>
            <person name="Beeson K."/>
            <person name="Tran B."/>
            <person name="Rogers Y.-H."/>
            <person name="Friedman R."/>
            <person name="Venter J.C."/>
        </authorList>
    </citation>
    <scope>NUCLEOTIDE SEQUENCE [LARGE SCALE GENOMIC DNA]</scope>
    <source>
        <strain evidence="2 3">RED65</strain>
    </source>
</reference>
<dbReference type="OrthoDB" id="9789418at2"/>
<dbReference type="AlphaFoldDB" id="Q1N6X7"/>
<proteinExistence type="inferred from homology"/>
<dbReference type="Proteomes" id="UP000004263">
    <property type="component" value="Unassembled WGS sequence"/>
</dbReference>
<dbReference type="PANTHER" id="PTHR38780">
    <property type="entry name" value="PROTEIN TUSC"/>
    <property type="match status" value="1"/>
</dbReference>
<evidence type="ECO:0000313" key="2">
    <source>
        <dbReference type="EMBL" id="EAT13465.1"/>
    </source>
</evidence>
<evidence type="ECO:0000313" key="3">
    <source>
        <dbReference type="Proteomes" id="UP000004263"/>
    </source>
</evidence>
<dbReference type="Gene3D" id="3.40.1260.10">
    <property type="entry name" value="DsrEFH-like"/>
    <property type="match status" value="1"/>
</dbReference>
<dbReference type="RefSeq" id="WP_007016886.1">
    <property type="nucleotide sequence ID" value="NZ_CH724113.1"/>
</dbReference>
<name>Q1N6X7_9GAMM</name>
<comment type="caution">
    <text evidence="2">The sequence shown here is derived from an EMBL/GenBank/DDBJ whole genome shotgun (WGS) entry which is preliminary data.</text>
</comment>
<gene>
    <name evidence="2" type="ORF">RED65_08744</name>
</gene>
<organism evidence="2 3">
    <name type="scientific">Bermanella marisrubri</name>
    <dbReference type="NCBI Taxonomy" id="207949"/>
    <lineage>
        <taxon>Bacteria</taxon>
        <taxon>Pseudomonadati</taxon>
        <taxon>Pseudomonadota</taxon>
        <taxon>Gammaproteobacteria</taxon>
        <taxon>Oceanospirillales</taxon>
        <taxon>Oceanospirillaceae</taxon>
        <taxon>Bermanella</taxon>
    </lineage>
</organism>
<dbReference type="SUPFAM" id="SSF75169">
    <property type="entry name" value="DsrEFH-like"/>
    <property type="match status" value="1"/>
</dbReference>
<dbReference type="NCBIfam" id="TIGR03010">
    <property type="entry name" value="sulf_tusC_dsrF"/>
    <property type="match status" value="1"/>
</dbReference>
<dbReference type="EMBL" id="AAQH01000001">
    <property type="protein sequence ID" value="EAT13465.1"/>
    <property type="molecule type" value="Genomic_DNA"/>
</dbReference>
<dbReference type="InterPro" id="IPR017462">
    <property type="entry name" value="Sulphur_relay_TusC/DsrF"/>
</dbReference>
<comment type="similarity">
    <text evidence="1">Belongs to the DsrF/TusC family.</text>
</comment>
<dbReference type="HOGENOM" id="CLU_155943_0_0_6"/>
<dbReference type="InterPro" id="IPR027396">
    <property type="entry name" value="DsrEFH-like"/>
</dbReference>
<dbReference type="InterPro" id="IPR003787">
    <property type="entry name" value="Sulphur_relay_DsrE/F-like"/>
</dbReference>
<evidence type="ECO:0000256" key="1">
    <source>
        <dbReference type="ARBA" id="ARBA00005996"/>
    </source>
</evidence>
<sequence length="119" mass="13378">MSQKILVLQRSAPYGNSLARDGLDYVLTAAAYDQDLSLLFMGDGVFQLLNNQQSQEIQLKPQDKALEVLPLYDVDKLYAVKEDLEERNLIADNLTVELTLIARSQVSDLMSEQDKVIGF</sequence>
<dbReference type="STRING" id="207949.RED65_08744"/>
<dbReference type="PANTHER" id="PTHR38780:SF1">
    <property type="entry name" value="PROTEIN TUSC"/>
    <property type="match status" value="1"/>
</dbReference>
<dbReference type="NCBIfam" id="NF001238">
    <property type="entry name" value="PRK00211.1"/>
    <property type="match status" value="1"/>
</dbReference>
<accession>Q1N6X7</accession>
<dbReference type="Pfam" id="PF02635">
    <property type="entry name" value="DsrE"/>
    <property type="match status" value="1"/>
</dbReference>